<feature type="region of interest" description="Disordered" evidence="1">
    <location>
        <begin position="1"/>
        <end position="40"/>
    </location>
</feature>
<sequence length="98" mass="10289">MPALETRDTGLSFSSTNGVKAISDTASSTGTGLTNPLDYFNDRRKRPVSMASNMPLDISGSREQLHGGSVGILEAVGKESTHDGQARFSSVGLVNFVS</sequence>
<evidence type="ECO:0000313" key="2">
    <source>
        <dbReference type="EMBL" id="VEL15860.1"/>
    </source>
</evidence>
<reference evidence="2" key="1">
    <citation type="submission" date="2018-11" db="EMBL/GenBank/DDBJ databases">
        <authorList>
            <consortium name="Pathogen Informatics"/>
        </authorList>
    </citation>
    <scope>NUCLEOTIDE SEQUENCE</scope>
</reference>
<dbReference type="AlphaFoldDB" id="A0A3S5AAD3"/>
<dbReference type="EMBL" id="CAAALY010026205">
    <property type="protein sequence ID" value="VEL15860.1"/>
    <property type="molecule type" value="Genomic_DNA"/>
</dbReference>
<protein>
    <submittedName>
        <fullName evidence="2">Uncharacterized protein</fullName>
    </submittedName>
</protein>
<feature type="compositionally biased region" description="Polar residues" evidence="1">
    <location>
        <begin position="9"/>
        <end position="34"/>
    </location>
</feature>
<dbReference type="Proteomes" id="UP000784294">
    <property type="component" value="Unassembled WGS sequence"/>
</dbReference>
<name>A0A3S5AAD3_9PLAT</name>
<comment type="caution">
    <text evidence="2">The sequence shown here is derived from an EMBL/GenBank/DDBJ whole genome shotgun (WGS) entry which is preliminary data.</text>
</comment>
<accession>A0A3S5AAD3</accession>
<keyword evidence="3" id="KW-1185">Reference proteome</keyword>
<organism evidence="2 3">
    <name type="scientific">Protopolystoma xenopodis</name>
    <dbReference type="NCBI Taxonomy" id="117903"/>
    <lineage>
        <taxon>Eukaryota</taxon>
        <taxon>Metazoa</taxon>
        <taxon>Spiralia</taxon>
        <taxon>Lophotrochozoa</taxon>
        <taxon>Platyhelminthes</taxon>
        <taxon>Monogenea</taxon>
        <taxon>Polyopisthocotylea</taxon>
        <taxon>Polystomatidea</taxon>
        <taxon>Polystomatidae</taxon>
        <taxon>Protopolystoma</taxon>
    </lineage>
</organism>
<evidence type="ECO:0000256" key="1">
    <source>
        <dbReference type="SAM" id="MobiDB-lite"/>
    </source>
</evidence>
<gene>
    <name evidence="2" type="ORF">PXEA_LOCUS9300</name>
</gene>
<proteinExistence type="predicted"/>
<evidence type="ECO:0000313" key="3">
    <source>
        <dbReference type="Proteomes" id="UP000784294"/>
    </source>
</evidence>